<feature type="region of interest" description="Disordered" evidence="10">
    <location>
        <begin position="12"/>
        <end position="54"/>
    </location>
</feature>
<dbReference type="GO" id="GO:0005868">
    <property type="term" value="C:cytoplasmic dynein complex"/>
    <property type="evidence" value="ECO:0007669"/>
    <property type="project" value="TreeGrafter"/>
</dbReference>
<keyword evidence="4 9" id="KW-0493">Microtubule</keyword>
<dbReference type="GO" id="GO:0043935">
    <property type="term" value="P:sexual sporulation resulting in formation of a cellular spore"/>
    <property type="evidence" value="ECO:0007669"/>
    <property type="project" value="UniProtKB-ARBA"/>
</dbReference>
<accession>A0A4Y7TR51</accession>
<dbReference type="InterPro" id="IPR037177">
    <property type="entry name" value="DLC_sf"/>
</dbReference>
<evidence type="ECO:0000256" key="5">
    <source>
        <dbReference type="ARBA" id="ARBA00023017"/>
    </source>
</evidence>
<dbReference type="InterPro" id="IPR019763">
    <property type="entry name" value="Dynein_light_1/2_CS"/>
</dbReference>
<dbReference type="GO" id="GO:0005874">
    <property type="term" value="C:microtubule"/>
    <property type="evidence" value="ECO:0007669"/>
    <property type="project" value="UniProtKB-KW"/>
</dbReference>
<evidence type="ECO:0000256" key="6">
    <source>
        <dbReference type="ARBA" id="ARBA00023175"/>
    </source>
</evidence>
<keyword evidence="12" id="KW-1185">Reference proteome</keyword>
<keyword evidence="9" id="KW-0813">Transport</keyword>
<evidence type="ECO:0000256" key="3">
    <source>
        <dbReference type="ARBA" id="ARBA00022490"/>
    </source>
</evidence>
<protein>
    <recommendedName>
        <fullName evidence="9">Dynein light chain</fullName>
    </recommendedName>
</protein>
<comment type="subcellular location">
    <subcellularLocation>
        <location evidence="1 9">Cytoplasm</location>
        <location evidence="1 9">Cytoskeleton</location>
    </subcellularLocation>
</comment>
<feature type="compositionally biased region" description="Polar residues" evidence="10">
    <location>
        <begin position="12"/>
        <end position="44"/>
    </location>
</feature>
<dbReference type="Gene3D" id="3.30.740.10">
    <property type="entry name" value="Protein Inhibitor Of Neuronal Nitric Oxide Synthase"/>
    <property type="match status" value="1"/>
</dbReference>
<comment type="subunit">
    <text evidence="9">Cytoplasmic dynein consists of two catalytic heavy chains (HCs) and a number of non-catalytic subunits which present intermediate chains (ICs), light intermediate chains (LICs) and light chains (LCs).</text>
</comment>
<dbReference type="GO" id="GO:0045505">
    <property type="term" value="F:dynein intermediate chain binding"/>
    <property type="evidence" value="ECO:0007669"/>
    <property type="project" value="TreeGrafter"/>
</dbReference>
<dbReference type="SUPFAM" id="SSF54648">
    <property type="entry name" value="DLC"/>
    <property type="match status" value="1"/>
</dbReference>
<evidence type="ECO:0000256" key="1">
    <source>
        <dbReference type="ARBA" id="ARBA00004245"/>
    </source>
</evidence>
<dbReference type="OrthoDB" id="10033309at2759"/>
<evidence type="ECO:0000256" key="10">
    <source>
        <dbReference type="SAM" id="MobiDB-lite"/>
    </source>
</evidence>
<sequence>MTELVDEATCLQSLARLSSSPPQGQASPMSDSKVDQPTSQSYDSPNGKDGGPKAIIKNVDMNEEMQQEAVDITSAALEKYNIEKDIAAQIKKEFDRRHGPTWHVVVGKNFGSYVTHETKHFIYFYVGPLAVLIWKS</sequence>
<dbReference type="STRING" id="71717.A0A4Y7TR51"/>
<keyword evidence="6 9" id="KW-0505">Motor protein</keyword>
<reference evidence="11 12" key="1">
    <citation type="journal article" date="2019" name="Nat. Ecol. Evol.">
        <title>Megaphylogeny resolves global patterns of mushroom evolution.</title>
        <authorList>
            <person name="Varga T."/>
            <person name="Krizsan K."/>
            <person name="Foldi C."/>
            <person name="Dima B."/>
            <person name="Sanchez-Garcia M."/>
            <person name="Sanchez-Ramirez S."/>
            <person name="Szollosi G.J."/>
            <person name="Szarkandi J.G."/>
            <person name="Papp V."/>
            <person name="Albert L."/>
            <person name="Andreopoulos W."/>
            <person name="Angelini C."/>
            <person name="Antonin V."/>
            <person name="Barry K.W."/>
            <person name="Bougher N.L."/>
            <person name="Buchanan P."/>
            <person name="Buyck B."/>
            <person name="Bense V."/>
            <person name="Catcheside P."/>
            <person name="Chovatia M."/>
            <person name="Cooper J."/>
            <person name="Damon W."/>
            <person name="Desjardin D."/>
            <person name="Finy P."/>
            <person name="Geml J."/>
            <person name="Haridas S."/>
            <person name="Hughes K."/>
            <person name="Justo A."/>
            <person name="Karasinski D."/>
            <person name="Kautmanova I."/>
            <person name="Kiss B."/>
            <person name="Kocsube S."/>
            <person name="Kotiranta H."/>
            <person name="LaButti K.M."/>
            <person name="Lechner B.E."/>
            <person name="Liimatainen K."/>
            <person name="Lipzen A."/>
            <person name="Lukacs Z."/>
            <person name="Mihaltcheva S."/>
            <person name="Morgado L.N."/>
            <person name="Niskanen T."/>
            <person name="Noordeloos M.E."/>
            <person name="Ohm R.A."/>
            <person name="Ortiz-Santana B."/>
            <person name="Ovrebo C."/>
            <person name="Racz N."/>
            <person name="Riley R."/>
            <person name="Savchenko A."/>
            <person name="Shiryaev A."/>
            <person name="Soop K."/>
            <person name="Spirin V."/>
            <person name="Szebenyi C."/>
            <person name="Tomsovsky M."/>
            <person name="Tulloss R.E."/>
            <person name="Uehling J."/>
            <person name="Grigoriev I.V."/>
            <person name="Vagvolgyi C."/>
            <person name="Papp T."/>
            <person name="Martin F.M."/>
            <person name="Miettinen O."/>
            <person name="Hibbett D.S."/>
            <person name="Nagy L.G."/>
        </authorList>
    </citation>
    <scope>NUCLEOTIDE SEQUENCE [LARGE SCALE GENOMIC DNA]</scope>
    <source>
        <strain evidence="11 12">FP101781</strain>
    </source>
</reference>
<dbReference type="SMART" id="SM01375">
    <property type="entry name" value="Dynein_light"/>
    <property type="match status" value="1"/>
</dbReference>
<dbReference type="Proteomes" id="UP000298030">
    <property type="component" value="Unassembled WGS sequence"/>
</dbReference>
<dbReference type="FunFam" id="3.30.740.10:FF:000001">
    <property type="entry name" value="Dynein light chain"/>
    <property type="match status" value="1"/>
</dbReference>
<evidence type="ECO:0000313" key="11">
    <source>
        <dbReference type="EMBL" id="TEB36646.1"/>
    </source>
</evidence>
<dbReference type="Pfam" id="PF01221">
    <property type="entry name" value="Dynein_light"/>
    <property type="match status" value="1"/>
</dbReference>
<dbReference type="AlphaFoldDB" id="A0A4Y7TR51"/>
<name>A0A4Y7TR51_COPMI</name>
<evidence type="ECO:0000256" key="8">
    <source>
        <dbReference type="ARBA" id="ARBA00055833"/>
    </source>
</evidence>
<dbReference type="EMBL" id="QPFP01000005">
    <property type="protein sequence ID" value="TEB36646.1"/>
    <property type="molecule type" value="Genomic_DNA"/>
</dbReference>
<evidence type="ECO:0000256" key="9">
    <source>
        <dbReference type="RuleBase" id="RU365010"/>
    </source>
</evidence>
<organism evidence="11 12">
    <name type="scientific">Coprinellus micaceus</name>
    <name type="common">Glistening ink-cap mushroom</name>
    <name type="synonym">Coprinus micaceus</name>
    <dbReference type="NCBI Taxonomy" id="71717"/>
    <lineage>
        <taxon>Eukaryota</taxon>
        <taxon>Fungi</taxon>
        <taxon>Dikarya</taxon>
        <taxon>Basidiomycota</taxon>
        <taxon>Agaricomycotina</taxon>
        <taxon>Agaricomycetes</taxon>
        <taxon>Agaricomycetidae</taxon>
        <taxon>Agaricales</taxon>
        <taxon>Agaricineae</taxon>
        <taxon>Psathyrellaceae</taxon>
        <taxon>Coprinellus</taxon>
    </lineage>
</organism>
<comment type="function">
    <text evidence="8">Acts as one of several non-catalytic accessory components of the cytoplasmic dynein complex that are thought to be involved in linking dynein to cargos and to adapter proteins that regulate dynein function. Cytoplasmic dynein 1 acts as a motor for the intracellular retrograde motility of vesicles and organelles along microtubules. May play a role in changing or maintaining the spatial distribution of cytoskeletal structures. Also a component of the nuclear pore complex.</text>
</comment>
<dbReference type="InterPro" id="IPR001372">
    <property type="entry name" value="Dynein_light_chain_typ-1/2"/>
</dbReference>
<dbReference type="GO" id="GO:0030473">
    <property type="term" value="P:nuclear migration along microtubule"/>
    <property type="evidence" value="ECO:0007669"/>
    <property type="project" value="UniProtKB-ARBA"/>
</dbReference>
<keyword evidence="3 9" id="KW-0963">Cytoplasm</keyword>
<keyword evidence="5 9" id="KW-0243">Dynein</keyword>
<comment type="caution">
    <text evidence="11">The sequence shown here is derived from an EMBL/GenBank/DDBJ whole genome shotgun (WGS) entry which is preliminary data.</text>
</comment>
<evidence type="ECO:0000256" key="2">
    <source>
        <dbReference type="ARBA" id="ARBA00010156"/>
    </source>
</evidence>
<dbReference type="PANTHER" id="PTHR11886:SF35">
    <property type="entry name" value="DYNEIN LIGHT CHAIN"/>
    <property type="match status" value="1"/>
</dbReference>
<evidence type="ECO:0000256" key="4">
    <source>
        <dbReference type="ARBA" id="ARBA00022701"/>
    </source>
</evidence>
<keyword evidence="7 9" id="KW-0206">Cytoskeleton</keyword>
<dbReference type="CDD" id="cd21452">
    <property type="entry name" value="DLC-like_DYNLL1_DYNLL2"/>
    <property type="match status" value="1"/>
</dbReference>
<evidence type="ECO:0000256" key="7">
    <source>
        <dbReference type="ARBA" id="ARBA00023212"/>
    </source>
</evidence>
<comment type="function">
    <text evidence="9">Acts as one of several non-catalytic accessory components of the cytoplasmic dynein complex that are thought to be involved in linking dynein to cargos and to adapter proteins that regulate dynein function. Cytoplasmic dynein acts as a motor for the intracellular retrograde motility of vesicles and organelles along microtubules. May play a role in changing or maintaining the spatial distribution of cytoskeletal structures.</text>
</comment>
<dbReference type="PROSITE" id="PS01239">
    <property type="entry name" value="DYNEIN_LIGHT_1"/>
    <property type="match status" value="1"/>
</dbReference>
<dbReference type="PANTHER" id="PTHR11886">
    <property type="entry name" value="DYNEIN LIGHT CHAIN"/>
    <property type="match status" value="1"/>
</dbReference>
<gene>
    <name evidence="11" type="ORF">FA13DRAFT_1727011</name>
</gene>
<evidence type="ECO:0000313" key="12">
    <source>
        <dbReference type="Proteomes" id="UP000298030"/>
    </source>
</evidence>
<proteinExistence type="inferred from homology"/>
<comment type="similarity">
    <text evidence="2 9">Belongs to the dynein light chain family.</text>
</comment>